<dbReference type="AlphaFoldDB" id="A0A915KQG3"/>
<accession>A0A915KQG3</accession>
<proteinExistence type="predicted"/>
<sequence length="179" mass="19825">MTNEQEKNITNRLTSSSKFWILRRKSAISASASLNCCKRPSIRSLSPSRMRTASSNLAKEQYVTGAIVNRQPAKRSFKSCISFFSRSRDSKMADAAPDPNAGLKPLTLWLPISVTIFRTRPPPGLMALMGDGRLSITVWFYDATISTEMTGTELTGVSVETKRSTALFLTNQIALHTNF</sequence>
<evidence type="ECO:0000313" key="1">
    <source>
        <dbReference type="Proteomes" id="UP000887565"/>
    </source>
</evidence>
<name>A0A915KQG3_ROMCU</name>
<dbReference type="WBParaSite" id="nRc.2.0.1.t41127-RA">
    <property type="protein sequence ID" value="nRc.2.0.1.t41127-RA"/>
    <property type="gene ID" value="nRc.2.0.1.g41127"/>
</dbReference>
<protein>
    <submittedName>
        <fullName evidence="2">Uncharacterized protein</fullName>
    </submittedName>
</protein>
<evidence type="ECO:0000313" key="2">
    <source>
        <dbReference type="WBParaSite" id="nRc.2.0.1.t41127-RA"/>
    </source>
</evidence>
<keyword evidence="1" id="KW-1185">Reference proteome</keyword>
<organism evidence="1 2">
    <name type="scientific">Romanomermis culicivorax</name>
    <name type="common">Nematode worm</name>
    <dbReference type="NCBI Taxonomy" id="13658"/>
    <lineage>
        <taxon>Eukaryota</taxon>
        <taxon>Metazoa</taxon>
        <taxon>Ecdysozoa</taxon>
        <taxon>Nematoda</taxon>
        <taxon>Enoplea</taxon>
        <taxon>Dorylaimia</taxon>
        <taxon>Mermithida</taxon>
        <taxon>Mermithoidea</taxon>
        <taxon>Mermithidae</taxon>
        <taxon>Romanomermis</taxon>
    </lineage>
</organism>
<dbReference type="Proteomes" id="UP000887565">
    <property type="component" value="Unplaced"/>
</dbReference>
<reference evidence="2" key="1">
    <citation type="submission" date="2022-11" db="UniProtKB">
        <authorList>
            <consortium name="WormBaseParasite"/>
        </authorList>
    </citation>
    <scope>IDENTIFICATION</scope>
</reference>